<name>A0ABD6Y763_LIMRT</name>
<dbReference type="EMBL" id="QGHV01000018">
    <property type="protein sequence ID" value="PWT37672.1"/>
    <property type="molecule type" value="Genomic_DNA"/>
</dbReference>
<protein>
    <submittedName>
        <fullName evidence="1">Uncharacterized protein</fullName>
    </submittedName>
</protein>
<evidence type="ECO:0000313" key="1">
    <source>
        <dbReference type="EMBL" id="PWT37672.1"/>
    </source>
</evidence>
<gene>
    <name evidence="1" type="ORF">DKZ35_04120</name>
</gene>
<dbReference type="AlphaFoldDB" id="A0ABD6Y763"/>
<dbReference type="Proteomes" id="UP000245735">
    <property type="component" value="Unassembled WGS sequence"/>
</dbReference>
<dbReference type="RefSeq" id="WP_109975767.1">
    <property type="nucleotide sequence ID" value="NZ_QGHV01000018.1"/>
</dbReference>
<sequence length="158" mass="18784">MGEKIENSTENRNPKYTYFKDIYPLFLNSIDSYDLSRLDDNELSETLKGYLMAGVLVFDTYIDKDFSDINEKEECFNFKLTRQEMNILAKAMKLEWVRMNKHSEELIRKAYGDRDFNVTQGYRYLDELQIMETQLTKEIRTEVNELEYANADLYGDMA</sequence>
<reference evidence="2" key="1">
    <citation type="journal article" date="2018" name="Front. Microbiol.">
        <title>Comparative Genomics of the Herbivore Gut Symbiont Lactobacillus reuteri Reveals Genetic Diversity and Lifestyle Adaptation.</title>
        <authorList>
            <person name="Zhao J."/>
        </authorList>
    </citation>
    <scope>NUCLEOTIDE SEQUENCE [LARGE SCALE GENOMIC DNA]</scope>
    <source>
        <strain evidence="2">LR9</strain>
    </source>
</reference>
<organism evidence="1 2">
    <name type="scientific">Limosilactobacillus reuteri</name>
    <name type="common">Lactobacillus reuteri</name>
    <dbReference type="NCBI Taxonomy" id="1598"/>
    <lineage>
        <taxon>Bacteria</taxon>
        <taxon>Bacillati</taxon>
        <taxon>Bacillota</taxon>
        <taxon>Bacilli</taxon>
        <taxon>Lactobacillales</taxon>
        <taxon>Lactobacillaceae</taxon>
        <taxon>Limosilactobacillus</taxon>
    </lineage>
</organism>
<proteinExistence type="predicted"/>
<accession>A0ABD6Y763</accession>
<evidence type="ECO:0000313" key="2">
    <source>
        <dbReference type="Proteomes" id="UP000245735"/>
    </source>
</evidence>
<comment type="caution">
    <text evidence="1">The sequence shown here is derived from an EMBL/GenBank/DDBJ whole genome shotgun (WGS) entry which is preliminary data.</text>
</comment>